<dbReference type="STRING" id="683228.GA0070617_0733"/>
<dbReference type="InterPro" id="IPR011712">
    <property type="entry name" value="Sig_transdc_His_kin_sub3_dim/P"/>
</dbReference>
<dbReference type="InterPro" id="IPR036890">
    <property type="entry name" value="HATPase_C_sf"/>
</dbReference>
<dbReference type="PANTHER" id="PTHR24421:SF10">
    <property type="entry name" value="NITRATE_NITRITE SENSOR PROTEIN NARQ"/>
    <property type="match status" value="1"/>
</dbReference>
<evidence type="ECO:0000256" key="3">
    <source>
        <dbReference type="ARBA" id="ARBA00022553"/>
    </source>
</evidence>
<keyword evidence="6 12" id="KW-0418">Kinase</keyword>
<dbReference type="OrthoDB" id="227596at2"/>
<dbReference type="Pfam" id="PF02518">
    <property type="entry name" value="HATPase_c"/>
    <property type="match status" value="1"/>
</dbReference>
<evidence type="ECO:0000313" key="13">
    <source>
        <dbReference type="Proteomes" id="UP000198937"/>
    </source>
</evidence>
<evidence type="ECO:0000256" key="5">
    <source>
        <dbReference type="ARBA" id="ARBA00022741"/>
    </source>
</evidence>
<dbReference type="Proteomes" id="UP000198937">
    <property type="component" value="Unassembled WGS sequence"/>
</dbReference>
<name>A0A1C6U1J3_9ACTN</name>
<sequence length="399" mass="42869">MTGTLPWHRRLPRDAVLLPAFGLLDLFTSSSVVIQHRPVSTTAWLLQLLAALVSVGALAWRHRAPVTVFVVECAHGVVVWFLLHDYRPWVALVVALYSVAVLRPLAVSAGAYAAACGRGLLNALDSYRIEPVVGARFGEFLVTALMFALVYGAAWSAGLVVRGHRARVRQFDTDRQAARDEAVTRERQRIAAELHDVVSHSVTVMVLQAAGAAQVATAEPERARQALLHIQQAGQQAMAELRRLLDVMTADADPAGGADRLGPQPRLADIEVLLASMRRTGLSVWTHTSGRAAPLDPSVELAAYRTVQESLTNTLKHAGAGSRVRIYFTWEEQVLLLRIDDDGPAASARPAVGLSAGHGLASLGERIRRAGGRLSTGPRPEGGFRVAAGLPISQHPVDG</sequence>
<dbReference type="Pfam" id="PF07730">
    <property type="entry name" value="HisKA_3"/>
    <property type="match status" value="1"/>
</dbReference>
<evidence type="ECO:0000259" key="11">
    <source>
        <dbReference type="Pfam" id="PF07730"/>
    </source>
</evidence>
<keyword evidence="9" id="KW-1133">Transmembrane helix</keyword>
<keyword evidence="8" id="KW-0902">Two-component regulatory system</keyword>
<feature type="domain" description="Histidine kinase/HSP90-like ATPase" evidence="10">
    <location>
        <begin position="300"/>
        <end position="392"/>
    </location>
</feature>
<comment type="catalytic activity">
    <reaction evidence="1">
        <text>ATP + protein L-histidine = ADP + protein N-phospho-L-histidine.</text>
        <dbReference type="EC" id="2.7.13.3"/>
    </reaction>
</comment>
<dbReference type="EC" id="2.7.13.3" evidence="2"/>
<keyword evidence="5" id="KW-0547">Nucleotide-binding</keyword>
<dbReference type="SUPFAM" id="SSF55874">
    <property type="entry name" value="ATPase domain of HSP90 chaperone/DNA topoisomerase II/histidine kinase"/>
    <property type="match status" value="1"/>
</dbReference>
<evidence type="ECO:0000313" key="12">
    <source>
        <dbReference type="EMBL" id="SCL47960.1"/>
    </source>
</evidence>
<dbReference type="PANTHER" id="PTHR24421">
    <property type="entry name" value="NITRATE/NITRITE SENSOR PROTEIN NARX-RELATED"/>
    <property type="match status" value="1"/>
</dbReference>
<keyword evidence="13" id="KW-1185">Reference proteome</keyword>
<feature type="transmembrane region" description="Helical" evidence="9">
    <location>
        <begin position="41"/>
        <end position="60"/>
    </location>
</feature>
<evidence type="ECO:0000256" key="4">
    <source>
        <dbReference type="ARBA" id="ARBA00022679"/>
    </source>
</evidence>
<dbReference type="RefSeq" id="WP_091433897.1">
    <property type="nucleotide sequence ID" value="NZ_BMMJ01000006.1"/>
</dbReference>
<dbReference type="AlphaFoldDB" id="A0A1C6U1J3"/>
<dbReference type="Gene3D" id="3.30.565.10">
    <property type="entry name" value="Histidine kinase-like ATPase, C-terminal domain"/>
    <property type="match status" value="1"/>
</dbReference>
<keyword evidence="7" id="KW-0067">ATP-binding</keyword>
<dbReference type="GO" id="GO:0046983">
    <property type="term" value="F:protein dimerization activity"/>
    <property type="evidence" value="ECO:0007669"/>
    <property type="project" value="InterPro"/>
</dbReference>
<proteinExistence type="predicted"/>
<evidence type="ECO:0000256" key="2">
    <source>
        <dbReference type="ARBA" id="ARBA00012438"/>
    </source>
</evidence>
<dbReference type="EMBL" id="FMIA01000002">
    <property type="protein sequence ID" value="SCL47960.1"/>
    <property type="molecule type" value="Genomic_DNA"/>
</dbReference>
<keyword evidence="9" id="KW-0472">Membrane</keyword>
<dbReference type="GO" id="GO:0000155">
    <property type="term" value="F:phosphorelay sensor kinase activity"/>
    <property type="evidence" value="ECO:0007669"/>
    <property type="project" value="InterPro"/>
</dbReference>
<dbReference type="GO" id="GO:0016020">
    <property type="term" value="C:membrane"/>
    <property type="evidence" value="ECO:0007669"/>
    <property type="project" value="InterPro"/>
</dbReference>
<dbReference type="GO" id="GO:0005524">
    <property type="term" value="F:ATP binding"/>
    <property type="evidence" value="ECO:0007669"/>
    <property type="project" value="UniProtKB-KW"/>
</dbReference>
<evidence type="ECO:0000259" key="10">
    <source>
        <dbReference type="Pfam" id="PF02518"/>
    </source>
</evidence>
<feature type="transmembrane region" description="Helical" evidence="9">
    <location>
        <begin position="140"/>
        <end position="161"/>
    </location>
</feature>
<evidence type="ECO:0000256" key="6">
    <source>
        <dbReference type="ARBA" id="ARBA00022777"/>
    </source>
</evidence>
<protein>
    <recommendedName>
        <fullName evidence="2">histidine kinase</fullName>
        <ecNumber evidence="2">2.7.13.3</ecNumber>
    </recommendedName>
</protein>
<evidence type="ECO:0000256" key="8">
    <source>
        <dbReference type="ARBA" id="ARBA00023012"/>
    </source>
</evidence>
<evidence type="ECO:0000256" key="9">
    <source>
        <dbReference type="SAM" id="Phobius"/>
    </source>
</evidence>
<organism evidence="12 13">
    <name type="scientific">Micromonospora yangpuensis</name>
    <dbReference type="NCBI Taxonomy" id="683228"/>
    <lineage>
        <taxon>Bacteria</taxon>
        <taxon>Bacillati</taxon>
        <taxon>Actinomycetota</taxon>
        <taxon>Actinomycetes</taxon>
        <taxon>Micromonosporales</taxon>
        <taxon>Micromonosporaceae</taxon>
        <taxon>Micromonospora</taxon>
    </lineage>
</organism>
<feature type="transmembrane region" description="Helical" evidence="9">
    <location>
        <begin position="66"/>
        <end position="83"/>
    </location>
</feature>
<feature type="domain" description="Signal transduction histidine kinase subgroup 3 dimerisation and phosphoacceptor" evidence="11">
    <location>
        <begin position="186"/>
        <end position="249"/>
    </location>
</feature>
<reference evidence="12 13" key="1">
    <citation type="submission" date="2016-06" db="EMBL/GenBank/DDBJ databases">
        <authorList>
            <person name="Kjaerup R.B."/>
            <person name="Dalgaard T.S."/>
            <person name="Juul-Madsen H.R."/>
        </authorList>
    </citation>
    <scope>NUCLEOTIDE SEQUENCE [LARGE SCALE GENOMIC DNA]</scope>
    <source>
        <strain evidence="12 13">DSM 45577</strain>
    </source>
</reference>
<evidence type="ECO:0000256" key="1">
    <source>
        <dbReference type="ARBA" id="ARBA00000085"/>
    </source>
</evidence>
<evidence type="ECO:0000256" key="7">
    <source>
        <dbReference type="ARBA" id="ARBA00022840"/>
    </source>
</evidence>
<keyword evidence="9" id="KW-0812">Transmembrane</keyword>
<dbReference type="CDD" id="cd16917">
    <property type="entry name" value="HATPase_UhpB-NarQ-NarX-like"/>
    <property type="match status" value="1"/>
</dbReference>
<feature type="transmembrane region" description="Helical" evidence="9">
    <location>
        <begin position="15"/>
        <end position="34"/>
    </location>
</feature>
<dbReference type="Gene3D" id="1.20.5.1930">
    <property type="match status" value="1"/>
</dbReference>
<keyword evidence="3" id="KW-0597">Phosphoprotein</keyword>
<accession>A0A1C6U1J3</accession>
<feature type="transmembrane region" description="Helical" evidence="9">
    <location>
        <begin position="90"/>
        <end position="115"/>
    </location>
</feature>
<dbReference type="InterPro" id="IPR003594">
    <property type="entry name" value="HATPase_dom"/>
</dbReference>
<dbReference type="InterPro" id="IPR050482">
    <property type="entry name" value="Sensor_HK_TwoCompSys"/>
</dbReference>
<keyword evidence="4" id="KW-0808">Transferase</keyword>
<gene>
    <name evidence="12" type="ORF">GA0070617_0733</name>
</gene>